<evidence type="ECO:0000313" key="2">
    <source>
        <dbReference type="Proteomes" id="UP001417504"/>
    </source>
</evidence>
<dbReference type="Pfam" id="PF03004">
    <property type="entry name" value="Transposase_24"/>
    <property type="match status" value="1"/>
</dbReference>
<dbReference type="PANTHER" id="PTHR33499:SF11">
    <property type="entry name" value="NO APICAL MERISTEM-ASSOCIATED C-TERMINAL DOMAIN-CONTAINING PROTEIN"/>
    <property type="match status" value="1"/>
</dbReference>
<keyword evidence="2" id="KW-1185">Reference proteome</keyword>
<dbReference type="Proteomes" id="UP001417504">
    <property type="component" value="Unassembled WGS sequence"/>
</dbReference>
<dbReference type="EMBL" id="JBBNAE010000002">
    <property type="protein sequence ID" value="KAK9145725.1"/>
    <property type="molecule type" value="Genomic_DNA"/>
</dbReference>
<accession>A0AAP0K6Y3</accession>
<protein>
    <submittedName>
        <fullName evidence="1">Uncharacterized protein</fullName>
    </submittedName>
</protein>
<dbReference type="AlphaFoldDB" id="A0AAP0K6Y3"/>
<sequence length="446" mass="51079">MKGNPRSSLAHTYDFFTVSRVHVDLPALRTHALQNFFKNGILLDSKRKPDLGLLLEDEEEDFLCDDTNEDVNEEIISEKETSSEDGSDHDNDDKVHDVAEKKVRGMTRNIALLDAYDDKGPLPIQITSELKQSTGKYASWFNNLCGVVVRECAPLDVKGWKEIPLQQKLPMYQRVMDKFQVDPNSKHVHRVINHQMSRSYRTWRSELNKHFKKEGGHNDLERAKSKKHETVESDEDWKKLCDYLASNEFQKMSAANTENRLKRKYMQTNGSVSTPNHQLRLNNELFCGVGHISTFKRNHTTKRGEWLNAECEKAYLEMVEVRFNNMWPPPLDRVDEPFVSDLDILKKGAVSGAIVSNSPCRGWHRGELLSTALLAASPLSRVGSIFRTSLARRRDPNLFQTPMVLQNNHSVSIPGTRHLDLSFTTSTTYPAYAVFTYSLSITFNYI</sequence>
<dbReference type="PANTHER" id="PTHR33499">
    <property type="entry name" value="OS12G0282400 PROTEIN-RELATED"/>
    <property type="match status" value="1"/>
</dbReference>
<evidence type="ECO:0000313" key="1">
    <source>
        <dbReference type="EMBL" id="KAK9145725.1"/>
    </source>
</evidence>
<dbReference type="InterPro" id="IPR004252">
    <property type="entry name" value="Probable_transposase_24"/>
</dbReference>
<organism evidence="1 2">
    <name type="scientific">Stephania japonica</name>
    <dbReference type="NCBI Taxonomy" id="461633"/>
    <lineage>
        <taxon>Eukaryota</taxon>
        <taxon>Viridiplantae</taxon>
        <taxon>Streptophyta</taxon>
        <taxon>Embryophyta</taxon>
        <taxon>Tracheophyta</taxon>
        <taxon>Spermatophyta</taxon>
        <taxon>Magnoliopsida</taxon>
        <taxon>Ranunculales</taxon>
        <taxon>Menispermaceae</taxon>
        <taxon>Menispermoideae</taxon>
        <taxon>Cissampelideae</taxon>
        <taxon>Stephania</taxon>
    </lineage>
</organism>
<gene>
    <name evidence="1" type="ORF">Sjap_005628</name>
</gene>
<comment type="caution">
    <text evidence="1">The sequence shown here is derived from an EMBL/GenBank/DDBJ whole genome shotgun (WGS) entry which is preliminary data.</text>
</comment>
<name>A0AAP0K6Y3_9MAGN</name>
<proteinExistence type="predicted"/>
<reference evidence="1 2" key="1">
    <citation type="submission" date="2024-01" db="EMBL/GenBank/DDBJ databases">
        <title>Genome assemblies of Stephania.</title>
        <authorList>
            <person name="Yang L."/>
        </authorList>
    </citation>
    <scope>NUCLEOTIDE SEQUENCE [LARGE SCALE GENOMIC DNA]</scope>
    <source>
        <strain evidence="1">QJT</strain>
        <tissue evidence="1">Leaf</tissue>
    </source>
</reference>